<name>A0A6J1PS70_9HYME</name>
<keyword evidence="3" id="KW-1185">Reference proteome</keyword>
<feature type="region of interest" description="Disordered" evidence="2">
    <location>
        <begin position="1"/>
        <end position="23"/>
    </location>
</feature>
<reference evidence="4" key="1">
    <citation type="submission" date="2025-08" db="UniProtKB">
        <authorList>
            <consortium name="RefSeq"/>
        </authorList>
    </citation>
    <scope>IDENTIFICATION</scope>
    <source>
        <tissue evidence="4">Whole body</tissue>
    </source>
</reference>
<evidence type="ECO:0000313" key="3">
    <source>
        <dbReference type="Proteomes" id="UP000504618"/>
    </source>
</evidence>
<accession>A0A6J1PS70</accession>
<dbReference type="GeneID" id="112455123"/>
<feature type="coiled-coil region" evidence="1">
    <location>
        <begin position="91"/>
        <end position="118"/>
    </location>
</feature>
<evidence type="ECO:0000313" key="4">
    <source>
        <dbReference type="RefSeq" id="XP_024872624.1"/>
    </source>
</evidence>
<sequence>MNEDALSRTSVPQPSSYSSYSDSIVDNSKFQSEQSSTMAQICENVELSNMDISHIPVEASSPNNLGSIPTTLTLPQNSNYARENFCSDDLLVRHSSSIKEMEKKIQLLESRMKKFRRLKEKACCRCSKNCKDDISVNTNLISIICKSMAEYYDEKKEACSRNKRNIDSEPCTCSMKKAKLNRRQQLHKSNACKNTCLCKIENCDEKYQLRDTFCNNTENAAKTIDISQYEHTLSVHKNNLLSDTSNTSLNDTDEFDKRELVSHEKSTLHSTEIASVEDSLTSYLSGDESVNDNSLDKDNVEAMDVDNKTRTETILFSDENYTDHTYSKIVEINAEENEMRNNDEIYASVDNLLNKDDLKTIGMDNRTKTGTIFLSNAKQSTYHAAGKIVDINAEKNKIKNKGQNIHIKDKVGEIHASNNLLNKDNIKASDIDNQTKTGTIFVSKNENSTDHADGKIVDINVEKNKINKGQNIHKDKIGEIYTSDNLLSKDNIEAMDNQTITERTSLSKDENSINNHADSKIIDINAEESKMKRKNIQKGKVTDIKENRLLKKIRNLKRKTRASLPTNKHENIESYSDHSFEYNNLAKKSRIENEEGCGGRSLENSINDLKKKLNTRIESINKQEDNKLCSDDYEPVKKLRIAHTPKTSVSQLSINENNITHSTIRNIASLMTQKSNGIPQLGIRKSNLLTKSEKSRTINEKCDEKNVKCNDVLIKDTNNRSISMDRVIGETSNNNGEPNVLHNNIANDSDDLESVPLILRLKVLSNSSILCKKDRLTKALKTNENKKEITPTANEDLETLGSKSHDDHKISKDVISNGESSVLHDRSNVSEAMQQIKKEITPTAYEDLETLGNKSHDDHKISKDLISNGESSVLHDRLNVSEAMRKIKKEITPTAYEDLETLGNKSHDDYKISKDVISKCESLVLHRSNVLEATRNKNHNNSNVSEGATEVLRSPSPRDSGIIVDYTNDTNSTKESLDQIKEETCVNNEANGDKEMKFIDANHEVEEKLQTPKLQLIKYISQKRVKKYKMTRAQIEGVIKTTERFVKKQLRRLVNSAWEEAIHDDIIKKLGSTCGPRIIAKCIVEFLLEEVDHDEALDKSFTPPAPLMTKFEQKIITLLIDLEVSKPSVIYFVQAAIEYNLFRLINDSMMKILPVNLLTRIYVVLSRLQKDREKVRMMCCNALYCMGLKSIGVLYTVLTCWPEVLPNAEANKGILPKCIAFLISSLQIENPYSAQKPSVQKLNILKDYLSRFYKYNFSQETTSDIVKELITTLKAERVDGLDTAIILVAKKRGSSWTYKNIIESSLLPMIIRNEHPCIYSAFSLLGRLLRAFTSENKDDAVKISEISEQLCDLIKSGQGSHDQQEGIISALLSLSRQKFNVVAPCVLKWEPNKPLRPIVNTQLQAFIKARDSKFWNNYL</sequence>
<feature type="region of interest" description="Disordered" evidence="2">
    <location>
        <begin position="787"/>
        <end position="819"/>
    </location>
</feature>
<feature type="compositionally biased region" description="Low complexity" evidence="2">
    <location>
        <begin position="7"/>
        <end position="23"/>
    </location>
</feature>
<gene>
    <name evidence="4" type="primary">LOC112455123</name>
</gene>
<protein>
    <submittedName>
        <fullName evidence="4">Uncharacterized protein LOC112455123 isoform X1</fullName>
    </submittedName>
</protein>
<dbReference type="Proteomes" id="UP000504618">
    <property type="component" value="Unplaced"/>
</dbReference>
<feature type="compositionally biased region" description="Basic and acidic residues" evidence="2">
    <location>
        <begin position="803"/>
        <end position="812"/>
    </location>
</feature>
<dbReference type="OrthoDB" id="6368736at2759"/>
<evidence type="ECO:0000256" key="2">
    <source>
        <dbReference type="SAM" id="MobiDB-lite"/>
    </source>
</evidence>
<evidence type="ECO:0000256" key="1">
    <source>
        <dbReference type="SAM" id="Coils"/>
    </source>
</evidence>
<dbReference type="RefSeq" id="XP_024872624.1">
    <property type="nucleotide sequence ID" value="XM_025016856.1"/>
</dbReference>
<organism evidence="3 4">
    <name type="scientific">Temnothorax curvispinosus</name>
    <dbReference type="NCBI Taxonomy" id="300111"/>
    <lineage>
        <taxon>Eukaryota</taxon>
        <taxon>Metazoa</taxon>
        <taxon>Ecdysozoa</taxon>
        <taxon>Arthropoda</taxon>
        <taxon>Hexapoda</taxon>
        <taxon>Insecta</taxon>
        <taxon>Pterygota</taxon>
        <taxon>Neoptera</taxon>
        <taxon>Endopterygota</taxon>
        <taxon>Hymenoptera</taxon>
        <taxon>Apocrita</taxon>
        <taxon>Aculeata</taxon>
        <taxon>Formicoidea</taxon>
        <taxon>Formicidae</taxon>
        <taxon>Myrmicinae</taxon>
        <taxon>Temnothorax</taxon>
    </lineage>
</organism>
<feature type="region of interest" description="Disordered" evidence="2">
    <location>
        <begin position="937"/>
        <end position="968"/>
    </location>
</feature>
<proteinExistence type="predicted"/>
<keyword evidence="1" id="KW-0175">Coiled coil</keyword>